<gene>
    <name evidence="2" type="ORF">ACRB68_58470</name>
</gene>
<accession>A0A7K0C2T1</accession>
<dbReference type="AlphaFoldDB" id="A0A7K0C2T1"/>
<name>A0A7K0C2T1_9ACTN</name>
<evidence type="ECO:0000313" key="2">
    <source>
        <dbReference type="EMBL" id="MQY07745.1"/>
    </source>
</evidence>
<protein>
    <submittedName>
        <fullName evidence="2">Uncharacterized protein</fullName>
    </submittedName>
</protein>
<keyword evidence="1" id="KW-0812">Transmembrane</keyword>
<reference evidence="2 3" key="1">
    <citation type="submission" date="2019-10" db="EMBL/GenBank/DDBJ databases">
        <title>Actinomadura rubteroloni sp. nov. and Actinomadura macrotermitis sp. nov., isolated from the gut of fungus growing-termite Macrotermes natalensis.</title>
        <authorList>
            <person name="Benndorf R."/>
            <person name="Martin K."/>
            <person name="Kuefner M."/>
            <person name="De Beer W."/>
            <person name="Kaster A.-K."/>
            <person name="Vollmers J."/>
            <person name="Poulsen M."/>
            <person name="Beemelmanns C."/>
        </authorList>
    </citation>
    <scope>NUCLEOTIDE SEQUENCE [LARGE SCALE GENOMIC DNA]</scope>
    <source>
        <strain evidence="2 3">RB68</strain>
    </source>
</reference>
<evidence type="ECO:0000256" key="1">
    <source>
        <dbReference type="SAM" id="Phobius"/>
    </source>
</evidence>
<keyword evidence="1" id="KW-0472">Membrane</keyword>
<dbReference type="Proteomes" id="UP000487268">
    <property type="component" value="Unassembled WGS sequence"/>
</dbReference>
<organism evidence="2 3">
    <name type="scientific">Actinomadura macrotermitis</name>
    <dbReference type="NCBI Taxonomy" id="2585200"/>
    <lineage>
        <taxon>Bacteria</taxon>
        <taxon>Bacillati</taxon>
        <taxon>Actinomycetota</taxon>
        <taxon>Actinomycetes</taxon>
        <taxon>Streptosporangiales</taxon>
        <taxon>Thermomonosporaceae</taxon>
        <taxon>Actinomadura</taxon>
    </lineage>
</organism>
<evidence type="ECO:0000313" key="3">
    <source>
        <dbReference type="Proteomes" id="UP000487268"/>
    </source>
</evidence>
<proteinExistence type="predicted"/>
<dbReference type="RefSeq" id="WP_235960394.1">
    <property type="nucleotide sequence ID" value="NZ_WEGH01000004.1"/>
</dbReference>
<dbReference type="EMBL" id="WEGH01000004">
    <property type="protein sequence ID" value="MQY07745.1"/>
    <property type="molecule type" value="Genomic_DNA"/>
</dbReference>
<comment type="caution">
    <text evidence="2">The sequence shown here is derived from an EMBL/GenBank/DDBJ whole genome shotgun (WGS) entry which is preliminary data.</text>
</comment>
<keyword evidence="1" id="KW-1133">Transmembrane helix</keyword>
<sequence length="79" mass="8791">MMNETHSVLITARDIYDKLVELSGKVDGSLAAHEQLRLQVIDHEQRIRAVERWRYTLPASLLLGVMSAVASILAGFNAT</sequence>
<feature type="transmembrane region" description="Helical" evidence="1">
    <location>
        <begin position="55"/>
        <end position="76"/>
    </location>
</feature>
<keyword evidence="3" id="KW-1185">Reference proteome</keyword>